<feature type="transmembrane region" description="Helical" evidence="1">
    <location>
        <begin position="98"/>
        <end position="120"/>
    </location>
</feature>
<accession>A0A1Q6DVB0</accession>
<evidence type="ECO:0000313" key="3">
    <source>
        <dbReference type="Proteomes" id="UP000185744"/>
    </source>
</evidence>
<name>A0A1Q6DVB0_METT1</name>
<keyword evidence="3" id="KW-1185">Reference proteome</keyword>
<dbReference type="InterPro" id="IPR058336">
    <property type="entry name" value="VP3-like_halobact-type"/>
</dbReference>
<feature type="transmembrane region" description="Helical" evidence="1">
    <location>
        <begin position="40"/>
        <end position="62"/>
    </location>
</feature>
<keyword evidence="1" id="KW-1133">Transmembrane helix</keyword>
<gene>
    <name evidence="2" type="ORF">BTN85_0782</name>
</gene>
<dbReference type="STRING" id="1903181.BTN85_0782"/>
<dbReference type="AlphaFoldDB" id="A0A1Q6DVB0"/>
<keyword evidence="1" id="KW-0472">Membrane</keyword>
<dbReference type="Proteomes" id="UP000185744">
    <property type="component" value="Unassembled WGS sequence"/>
</dbReference>
<dbReference type="EMBL" id="MSDW01000001">
    <property type="protein sequence ID" value="OKY78294.1"/>
    <property type="molecule type" value="Genomic_DNA"/>
</dbReference>
<dbReference type="InParanoid" id="A0A1Q6DVB0"/>
<keyword evidence="1" id="KW-0812">Transmembrane</keyword>
<proteinExistence type="predicted"/>
<protein>
    <submittedName>
        <fullName evidence="2">Uncharacterized protein</fullName>
    </submittedName>
</protein>
<comment type="caution">
    <text evidence="2">The sequence shown here is derived from an EMBL/GenBank/DDBJ whole genome shotgun (WGS) entry which is preliminary data.</text>
</comment>
<feature type="transmembrane region" description="Helical" evidence="1">
    <location>
        <begin position="74"/>
        <end position="92"/>
    </location>
</feature>
<organism evidence="2 3">
    <name type="scientific">Methanohalarchaeum thermophilum</name>
    <dbReference type="NCBI Taxonomy" id="1903181"/>
    <lineage>
        <taxon>Archaea</taxon>
        <taxon>Methanobacteriati</taxon>
        <taxon>Methanobacteriota</taxon>
        <taxon>Methanonatronarchaeia</taxon>
        <taxon>Methanonatronarchaeales</taxon>
        <taxon>Methanonatronarchaeaceae</taxon>
        <taxon>Candidatus Methanohalarchaeum</taxon>
    </lineage>
</organism>
<evidence type="ECO:0000313" key="2">
    <source>
        <dbReference type="EMBL" id="OKY78294.1"/>
    </source>
</evidence>
<feature type="transmembrane region" description="Helical" evidence="1">
    <location>
        <begin position="12"/>
        <end position="34"/>
    </location>
</feature>
<dbReference type="Pfam" id="PF26064">
    <property type="entry name" value="DUF8023"/>
    <property type="match status" value="1"/>
</dbReference>
<reference evidence="2" key="1">
    <citation type="submission" date="2016-12" db="EMBL/GenBank/DDBJ databases">
        <title>Discovery of methanogenic haloarchaea.</title>
        <authorList>
            <person name="Sorokin D.Y."/>
            <person name="Makarova K.S."/>
            <person name="Abbas B."/>
            <person name="Ferrer M."/>
            <person name="Golyshin P.N."/>
        </authorList>
    </citation>
    <scope>NUCLEOTIDE SEQUENCE [LARGE SCALE GENOMIC DNA]</scope>
    <source>
        <strain evidence="2">HMET1</strain>
    </source>
</reference>
<evidence type="ECO:0000256" key="1">
    <source>
        <dbReference type="SAM" id="Phobius"/>
    </source>
</evidence>
<sequence length="126" mass="13748">MSTVNVFSSESAMNFMEAAGFIFFLLSSTVTYGLGSITFVGYSISSHAPSIALASLFIGYISGNRKRFEEFMQVDYIFTFLTILLILGTILLDSVRDIVYGNIWVGCIALGISLVTYILVSIRGGN</sequence>